<dbReference type="EMBL" id="ATDN01000017">
    <property type="protein sequence ID" value="RWA19659.1"/>
    <property type="molecule type" value="Genomic_DNA"/>
</dbReference>
<gene>
    <name evidence="3" type="ORF">MELE44368_20170</name>
</gene>
<dbReference type="Proteomes" id="UP000287177">
    <property type="component" value="Unassembled WGS sequence"/>
</dbReference>
<evidence type="ECO:0000259" key="2">
    <source>
        <dbReference type="Pfam" id="PF04909"/>
    </source>
</evidence>
<comment type="caution">
    <text evidence="3">The sequence shown here is derived from an EMBL/GenBank/DDBJ whole genome shotgun (WGS) entry which is preliminary data.</text>
</comment>
<evidence type="ECO:0000256" key="1">
    <source>
        <dbReference type="ARBA" id="ARBA00023239"/>
    </source>
</evidence>
<proteinExistence type="predicted"/>
<protein>
    <recommendedName>
        <fullName evidence="2">Amidohydrolase-related domain-containing protein</fullName>
    </recommendedName>
</protein>
<accession>A0A439DTA6</accession>
<keyword evidence="1" id="KW-0456">Lyase</keyword>
<dbReference type="AlphaFoldDB" id="A0A439DTA6"/>
<dbReference type="InterPro" id="IPR032465">
    <property type="entry name" value="ACMSD"/>
</dbReference>
<keyword evidence="4" id="KW-1185">Reference proteome</keyword>
<dbReference type="GO" id="GO:0016787">
    <property type="term" value="F:hydrolase activity"/>
    <property type="evidence" value="ECO:0007669"/>
    <property type="project" value="InterPro"/>
</dbReference>
<dbReference type="SUPFAM" id="SSF51556">
    <property type="entry name" value="Metallo-dependent hydrolases"/>
    <property type="match status" value="1"/>
</dbReference>
<evidence type="ECO:0000313" key="4">
    <source>
        <dbReference type="Proteomes" id="UP000287177"/>
    </source>
</evidence>
<dbReference type="GO" id="GO:0016831">
    <property type="term" value="F:carboxy-lyase activity"/>
    <property type="evidence" value="ECO:0007669"/>
    <property type="project" value="InterPro"/>
</dbReference>
<dbReference type="RefSeq" id="WP_128108926.1">
    <property type="nucleotide sequence ID" value="NZ_ATDN01000017.1"/>
</dbReference>
<dbReference type="PANTHER" id="PTHR21240">
    <property type="entry name" value="2-AMINO-3-CARBOXYLMUCONATE-6-SEMIALDEHYDE DECARBOXYLASE"/>
    <property type="match status" value="1"/>
</dbReference>
<dbReference type="InterPro" id="IPR032466">
    <property type="entry name" value="Metal_Hydrolase"/>
</dbReference>
<sequence>MGSSTLIIDTDTHITEPPDLWTSRMSRKRWGNLIPEVRWIEERQAEFWCMNGQPIFTVGTCIMVPDEDGRPVRSPRFPDYADSFKSMHPSAFDAKERLAVMDAYGIQAAAIFPNLGFVGPNIFAAAGSDALEFQTAALQAYNDFLLDWSSIAPERLLALALIPYWDVESAVKEIERCAAAGHKGLVSTGKPHEHGQPLLADRHWDPMWAAAQDAGLSISFHVGGGDLGRHMNDERTNVEGWRATLARLTTSFFLESGITLADLLMSGVLARFPTLRFVSVESAIGWIPFLLESLDFHFKKYEPWHERPEFTADGMLPSDYFRRQVYANYWFEDLQPWHIDAIGEDNLLFETDYPHQTCLDKREIAEAIDSGLSGVSEVAKEKILWRNAASLFNMDVAALEKLA</sequence>
<evidence type="ECO:0000313" key="3">
    <source>
        <dbReference type="EMBL" id="RWA19659.1"/>
    </source>
</evidence>
<dbReference type="GO" id="GO:0005737">
    <property type="term" value="C:cytoplasm"/>
    <property type="evidence" value="ECO:0007669"/>
    <property type="project" value="TreeGrafter"/>
</dbReference>
<dbReference type="Gene3D" id="3.20.20.140">
    <property type="entry name" value="Metal-dependent hydrolases"/>
    <property type="match status" value="1"/>
</dbReference>
<feature type="domain" description="Amidohydrolase-related" evidence="2">
    <location>
        <begin position="8"/>
        <end position="393"/>
    </location>
</feature>
<organism evidence="3 4">
    <name type="scientific">Mycolicibacterium elephantis DSM 44368</name>
    <dbReference type="NCBI Taxonomy" id="1335622"/>
    <lineage>
        <taxon>Bacteria</taxon>
        <taxon>Bacillati</taxon>
        <taxon>Actinomycetota</taxon>
        <taxon>Actinomycetes</taxon>
        <taxon>Mycobacteriales</taxon>
        <taxon>Mycobacteriaceae</taxon>
        <taxon>Mycolicibacterium</taxon>
    </lineage>
</organism>
<name>A0A439DTA6_9MYCO</name>
<dbReference type="Pfam" id="PF04909">
    <property type="entry name" value="Amidohydro_2"/>
    <property type="match status" value="1"/>
</dbReference>
<dbReference type="GO" id="GO:0019748">
    <property type="term" value="P:secondary metabolic process"/>
    <property type="evidence" value="ECO:0007669"/>
    <property type="project" value="TreeGrafter"/>
</dbReference>
<dbReference type="InterPro" id="IPR006680">
    <property type="entry name" value="Amidohydro-rel"/>
</dbReference>
<dbReference type="PANTHER" id="PTHR21240:SF28">
    <property type="entry name" value="ISO-OROTATE DECARBOXYLASE (EUROFUNG)"/>
    <property type="match status" value="1"/>
</dbReference>
<reference evidence="3 4" key="1">
    <citation type="submission" date="2013-06" db="EMBL/GenBank/DDBJ databases">
        <title>The draft sequence of the Mycobacterium elephantis genome.</title>
        <authorList>
            <person name="Pettersson F.B."/>
            <person name="Das S."/>
            <person name="Dasgupta S."/>
            <person name="Bhattacharya A."/>
            <person name="Kirsebom L.A."/>
        </authorList>
    </citation>
    <scope>NUCLEOTIDE SEQUENCE [LARGE SCALE GENOMIC DNA]</scope>
    <source>
        <strain evidence="3 4">DSM 44368</strain>
    </source>
</reference>